<name>A0A2S5TGF3_9GAMM</name>
<accession>A0A2S5TGF3</accession>
<proteinExistence type="predicted"/>
<organism evidence="1 2">
    <name type="scientific">Solimonas fluminis</name>
    <dbReference type="NCBI Taxonomy" id="2086571"/>
    <lineage>
        <taxon>Bacteria</taxon>
        <taxon>Pseudomonadati</taxon>
        <taxon>Pseudomonadota</taxon>
        <taxon>Gammaproteobacteria</taxon>
        <taxon>Nevskiales</taxon>
        <taxon>Nevskiaceae</taxon>
        <taxon>Solimonas</taxon>
    </lineage>
</organism>
<feature type="non-terminal residue" evidence="1">
    <location>
        <position position="43"/>
    </location>
</feature>
<reference evidence="1 2" key="1">
    <citation type="submission" date="2018-02" db="EMBL/GenBank/DDBJ databases">
        <title>Genome sequencing of Solimonas sp. HR-BB.</title>
        <authorList>
            <person name="Lee Y."/>
            <person name="Jeon C.O."/>
        </authorList>
    </citation>
    <scope>NUCLEOTIDE SEQUENCE [LARGE SCALE GENOMIC DNA]</scope>
    <source>
        <strain evidence="1 2">HR-BB</strain>
    </source>
</reference>
<dbReference type="InterPro" id="IPR036052">
    <property type="entry name" value="TrpB-like_PALP_sf"/>
</dbReference>
<keyword evidence="2" id="KW-1185">Reference proteome</keyword>
<dbReference type="Gene3D" id="3.40.50.1100">
    <property type="match status" value="1"/>
</dbReference>
<evidence type="ECO:0000313" key="2">
    <source>
        <dbReference type="Proteomes" id="UP000238220"/>
    </source>
</evidence>
<evidence type="ECO:0000313" key="1">
    <source>
        <dbReference type="EMBL" id="PPE74039.1"/>
    </source>
</evidence>
<dbReference type="EMBL" id="PSNW01000005">
    <property type="protein sequence ID" value="PPE74039.1"/>
    <property type="molecule type" value="Genomic_DNA"/>
</dbReference>
<comment type="caution">
    <text evidence="1">The sequence shown here is derived from an EMBL/GenBank/DDBJ whole genome shotgun (WGS) entry which is preliminary data.</text>
</comment>
<protein>
    <submittedName>
        <fullName evidence="1">Tryptophan synthase subunit beta</fullName>
    </submittedName>
</protein>
<dbReference type="AlphaFoldDB" id="A0A2S5TGF3"/>
<gene>
    <name evidence="1" type="ORF">C3942_11665</name>
</gene>
<dbReference type="Proteomes" id="UP000238220">
    <property type="component" value="Unassembled WGS sequence"/>
</dbReference>
<sequence>MAYDFPDAKGHFGPYGGQFVAETLMEPLRQLSEAYGRLKDDPA</sequence>